<name>A0ABZ1NVI7_STRVL</name>
<gene>
    <name evidence="2" type="ORF">OHB29_23705</name>
</gene>
<proteinExistence type="predicted"/>
<dbReference type="Proteomes" id="UP001341259">
    <property type="component" value="Chromosome"/>
</dbReference>
<evidence type="ECO:0000313" key="2">
    <source>
        <dbReference type="EMBL" id="WUG95781.1"/>
    </source>
</evidence>
<sequence>MAKRRDHSAVGLGEFEGVEEADEGRGADGDGRLAVGEDAAQGQFVLAAVLGETTGQRDVSGRAAGDVAQVAEDERAGDLAAFGDGFVVHDQERRLSQTASK</sequence>
<accession>A0ABZ1NVI7</accession>
<organism evidence="2 3">
    <name type="scientific">Streptomyces violaceus</name>
    <name type="common">Streptomyces venezuelae</name>
    <dbReference type="NCBI Taxonomy" id="1936"/>
    <lineage>
        <taxon>Bacteria</taxon>
        <taxon>Bacillati</taxon>
        <taxon>Actinomycetota</taxon>
        <taxon>Actinomycetes</taxon>
        <taxon>Kitasatosporales</taxon>
        <taxon>Streptomycetaceae</taxon>
        <taxon>Streptomyces</taxon>
    </lineage>
</organism>
<evidence type="ECO:0000256" key="1">
    <source>
        <dbReference type="SAM" id="MobiDB-lite"/>
    </source>
</evidence>
<dbReference type="EMBL" id="CP107906">
    <property type="protein sequence ID" value="WUG95781.1"/>
    <property type="molecule type" value="Genomic_DNA"/>
</dbReference>
<feature type="region of interest" description="Disordered" evidence="1">
    <location>
        <begin position="1"/>
        <end position="33"/>
    </location>
</feature>
<keyword evidence="3" id="KW-1185">Reference proteome</keyword>
<dbReference type="RefSeq" id="WP_328341422.1">
    <property type="nucleotide sequence ID" value="NZ_CP107906.1"/>
</dbReference>
<reference evidence="2 3" key="1">
    <citation type="submission" date="2022-10" db="EMBL/GenBank/DDBJ databases">
        <title>The complete genomes of actinobacterial strains from the NBC collection.</title>
        <authorList>
            <person name="Joergensen T.S."/>
            <person name="Alvarez Arevalo M."/>
            <person name="Sterndorff E.B."/>
            <person name="Faurdal D."/>
            <person name="Vuksanovic O."/>
            <person name="Mourched A.-S."/>
            <person name="Charusanti P."/>
            <person name="Shaw S."/>
            <person name="Blin K."/>
            <person name="Weber T."/>
        </authorList>
    </citation>
    <scope>NUCLEOTIDE SEQUENCE [LARGE SCALE GENOMIC DNA]</scope>
    <source>
        <strain evidence="2 3">NBC_00456</strain>
    </source>
</reference>
<protein>
    <submittedName>
        <fullName evidence="2">Uncharacterized protein</fullName>
    </submittedName>
</protein>
<evidence type="ECO:0000313" key="3">
    <source>
        <dbReference type="Proteomes" id="UP001341259"/>
    </source>
</evidence>